<name>A0A387II15_NEMME</name>
<evidence type="ECO:0000256" key="4">
    <source>
        <dbReference type="RuleBase" id="RU003718"/>
    </source>
</evidence>
<dbReference type="EMBL" id="LC368268">
    <property type="protein sequence ID" value="BBC62110.1"/>
    <property type="molecule type" value="mRNA"/>
</dbReference>
<dbReference type="PANTHER" id="PTHR48048">
    <property type="entry name" value="GLYCOSYLTRANSFERASE"/>
    <property type="match status" value="1"/>
</dbReference>
<dbReference type="InterPro" id="IPR002213">
    <property type="entry name" value="UDP_glucos_trans"/>
</dbReference>
<dbReference type="CDD" id="cd03784">
    <property type="entry name" value="GT1_Gtf-like"/>
    <property type="match status" value="1"/>
</dbReference>
<proteinExistence type="evidence at transcript level"/>
<evidence type="ECO:0000256" key="5">
    <source>
        <dbReference type="RuleBase" id="RU362057"/>
    </source>
</evidence>
<evidence type="ECO:0000256" key="2">
    <source>
        <dbReference type="ARBA" id="ARBA00022676"/>
    </source>
</evidence>
<dbReference type="FunFam" id="3.40.50.2000:FF:000020">
    <property type="entry name" value="Glycosyltransferase"/>
    <property type="match status" value="1"/>
</dbReference>
<dbReference type="PANTHER" id="PTHR48048:SF70">
    <property type="entry name" value="ISOFLAVONE 7-O-GLUCOSYLTRANSFERASE"/>
    <property type="match status" value="1"/>
</dbReference>
<dbReference type="Gene3D" id="3.40.50.2000">
    <property type="entry name" value="Glycogen Phosphorylase B"/>
    <property type="match status" value="2"/>
</dbReference>
<organism evidence="6">
    <name type="scientific">Nemophila menziesii</name>
    <name type="common">Baby blue eyes</name>
    <dbReference type="NCBI Taxonomy" id="79376"/>
    <lineage>
        <taxon>Eukaryota</taxon>
        <taxon>Viridiplantae</taxon>
        <taxon>Streptophyta</taxon>
        <taxon>Embryophyta</taxon>
        <taxon>Tracheophyta</taxon>
        <taxon>Spermatophyta</taxon>
        <taxon>Magnoliopsida</taxon>
        <taxon>eudicotyledons</taxon>
        <taxon>Gunneridae</taxon>
        <taxon>Pentapetalae</taxon>
        <taxon>asterids</taxon>
        <taxon>lamiids</taxon>
        <taxon>Boraginales</taxon>
        <taxon>Hydrophyllaceae</taxon>
        <taxon>Nemophila</taxon>
    </lineage>
</organism>
<evidence type="ECO:0000256" key="3">
    <source>
        <dbReference type="ARBA" id="ARBA00022679"/>
    </source>
</evidence>
<dbReference type="InterPro" id="IPR035595">
    <property type="entry name" value="UDP_glycos_trans_CS"/>
</dbReference>
<dbReference type="InterPro" id="IPR050481">
    <property type="entry name" value="UDP-glycosyltransf_plant"/>
</dbReference>
<dbReference type="Pfam" id="PF00201">
    <property type="entry name" value="UDPGT"/>
    <property type="match status" value="1"/>
</dbReference>
<keyword evidence="2 4" id="KW-0328">Glycosyltransferase</keyword>
<accession>A0A387II15</accession>
<reference evidence="6" key="1">
    <citation type="journal article" date="2018" name="Plant Cell Physiol.">
        <title>Identification and Characterization of Novel Nemophila menziesii Flavone Glucosyltransferases that Catalyze Biosynthesis of Flavone 7,4'-O-Diglucoside, a Key Component of Blue Metalloanthocyanins.</title>
        <authorList>
            <person name="Okitsu N."/>
            <person name="Matsui K."/>
            <person name="Horikawa M."/>
            <person name="Sugahara K."/>
            <person name="Tanaka Y."/>
        </authorList>
    </citation>
    <scope>NUCLEOTIDE SEQUENCE</scope>
    <source>
        <tissue evidence="6">Petal</tissue>
    </source>
</reference>
<protein>
    <recommendedName>
        <fullName evidence="5">Glycosyltransferase</fullName>
        <ecNumber evidence="5">2.4.1.-</ecNumber>
    </recommendedName>
</protein>
<dbReference type="GO" id="GO:0035251">
    <property type="term" value="F:UDP-glucosyltransferase activity"/>
    <property type="evidence" value="ECO:0007669"/>
    <property type="project" value="InterPro"/>
</dbReference>
<dbReference type="EC" id="2.4.1.-" evidence="5"/>
<dbReference type="AlphaFoldDB" id="A0A387II15"/>
<evidence type="ECO:0000313" key="6">
    <source>
        <dbReference type="EMBL" id="BBC62110.1"/>
    </source>
</evidence>
<dbReference type="SUPFAM" id="SSF53756">
    <property type="entry name" value="UDP-Glycosyltransferase/glycogen phosphorylase"/>
    <property type="match status" value="1"/>
</dbReference>
<dbReference type="PROSITE" id="PS00375">
    <property type="entry name" value="UDPGT"/>
    <property type="match status" value="1"/>
</dbReference>
<evidence type="ECO:0000256" key="1">
    <source>
        <dbReference type="ARBA" id="ARBA00009995"/>
    </source>
</evidence>
<comment type="similarity">
    <text evidence="1 4">Belongs to the UDP-glycosyltransferase family.</text>
</comment>
<gene>
    <name evidence="6" type="primary">NmGT10</name>
</gene>
<keyword evidence="3 4" id="KW-0808">Transferase</keyword>
<sequence length="472" mass="52590">MEKKTTTIVLYSSPGIGHLVAMVELGKLIMNREPSFSIIIFVYSAPYSTGSTSPYITHVSTTTPAITFHHLPIVSLPPNLDVTNLAYEIPKFNNPNLKLALEAIISNESTHLKAFITDFFCNVAIEVSSDLQIPTYFFFPPSASSMCHFLYLPTFHETVPENDLQDPNIYMYFPGLPPIHSLDMPKFLVYRSKLLYKEFLNASKQMNKSCGIMMNTFESLEPKAVKALNQGLCTPGVQTPPLYFIGPLIATGDKDNSGHECFTWLNSQPSKSVVFLCFGSLGSFKEDQCKEIAIGLEKSGHRFLWVVKSPPNDDESTRLLSPSEPDLNVLLPEGFLERTKDRGLVVKSWAPQLAILKHDSIGGFVTHCGWNSVLEAICSGVPMLAWPLYADQRLNRVFMVEEMKVALPVNESLDGFVTASEIEKRVKELMDSETGQAIKEHVKIISEDAKSALAENGSSHFSLTKLLNIWKQ</sequence>